<keyword evidence="2" id="KW-1185">Reference proteome</keyword>
<evidence type="ECO:0000313" key="2">
    <source>
        <dbReference type="Proteomes" id="UP001054252"/>
    </source>
</evidence>
<name>A0AAV5KA67_9ROSI</name>
<accession>A0AAV5KA67</accession>
<dbReference type="EMBL" id="BPVZ01000057">
    <property type="protein sequence ID" value="GKV21277.1"/>
    <property type="molecule type" value="Genomic_DNA"/>
</dbReference>
<dbReference type="Proteomes" id="UP001054252">
    <property type="component" value="Unassembled WGS sequence"/>
</dbReference>
<evidence type="ECO:0000313" key="1">
    <source>
        <dbReference type="EMBL" id="GKV21277.1"/>
    </source>
</evidence>
<proteinExistence type="predicted"/>
<sequence length="234" mass="25806">MAGNGLVIGLHLDGQNEDQILFTVAGHVISINPVHQNKVYGVLAKAWVCGEETARSVLNPNEDMYGGIGCVLNKVESWLGIQHSRSIKKRPKTQACFATPLKGKEPTGSSISSNATGNWGRKSDDGLNVTQKAPCSHESVLVHWPEIRPLGFFVGFFCPVDNMSRGGYAFVFKLKVGWSSLLNWRMIEGDVTSLGMDFLCFYLGQCFSLKFSQEMSTITLKLVHQASQIPCWCF</sequence>
<reference evidence="1 2" key="1">
    <citation type="journal article" date="2021" name="Commun. Biol.">
        <title>The genome of Shorea leprosula (Dipterocarpaceae) highlights the ecological relevance of drought in aseasonal tropical rainforests.</title>
        <authorList>
            <person name="Ng K.K.S."/>
            <person name="Kobayashi M.J."/>
            <person name="Fawcett J.A."/>
            <person name="Hatakeyama M."/>
            <person name="Paape T."/>
            <person name="Ng C.H."/>
            <person name="Ang C.C."/>
            <person name="Tnah L.H."/>
            <person name="Lee C.T."/>
            <person name="Nishiyama T."/>
            <person name="Sese J."/>
            <person name="O'Brien M.J."/>
            <person name="Copetti D."/>
            <person name="Mohd Noor M.I."/>
            <person name="Ong R.C."/>
            <person name="Putra M."/>
            <person name="Sireger I.Z."/>
            <person name="Indrioko S."/>
            <person name="Kosugi Y."/>
            <person name="Izuno A."/>
            <person name="Isagi Y."/>
            <person name="Lee S.L."/>
            <person name="Shimizu K.K."/>
        </authorList>
    </citation>
    <scope>NUCLEOTIDE SEQUENCE [LARGE SCALE GENOMIC DNA]</scope>
    <source>
        <strain evidence="1">214</strain>
    </source>
</reference>
<organism evidence="1 2">
    <name type="scientific">Rubroshorea leprosula</name>
    <dbReference type="NCBI Taxonomy" id="152421"/>
    <lineage>
        <taxon>Eukaryota</taxon>
        <taxon>Viridiplantae</taxon>
        <taxon>Streptophyta</taxon>
        <taxon>Embryophyta</taxon>
        <taxon>Tracheophyta</taxon>
        <taxon>Spermatophyta</taxon>
        <taxon>Magnoliopsida</taxon>
        <taxon>eudicotyledons</taxon>
        <taxon>Gunneridae</taxon>
        <taxon>Pentapetalae</taxon>
        <taxon>rosids</taxon>
        <taxon>malvids</taxon>
        <taxon>Malvales</taxon>
        <taxon>Dipterocarpaceae</taxon>
        <taxon>Rubroshorea</taxon>
    </lineage>
</organism>
<protein>
    <submittedName>
        <fullName evidence="1">Uncharacterized protein</fullName>
    </submittedName>
</protein>
<comment type="caution">
    <text evidence="1">The sequence shown here is derived from an EMBL/GenBank/DDBJ whole genome shotgun (WGS) entry which is preliminary data.</text>
</comment>
<gene>
    <name evidence="1" type="ORF">SLEP1_g31270</name>
</gene>
<dbReference type="AlphaFoldDB" id="A0AAV5KA67"/>